<dbReference type="InterPro" id="IPR036890">
    <property type="entry name" value="HATPase_C_sf"/>
</dbReference>
<feature type="domain" description="PAC" evidence="9">
    <location>
        <begin position="622"/>
        <end position="674"/>
    </location>
</feature>
<comment type="caution">
    <text evidence="10">The sequence shown here is derived from an EMBL/GenBank/DDBJ whole genome shotgun (WGS) entry which is preliminary data.</text>
</comment>
<dbReference type="RefSeq" id="WP_135393865.1">
    <property type="nucleotide sequence ID" value="NZ_SRMB01000001.1"/>
</dbReference>
<keyword evidence="4" id="KW-0808">Transferase</keyword>
<dbReference type="EMBL" id="SRMB01000001">
    <property type="protein sequence ID" value="TGE29431.1"/>
    <property type="molecule type" value="Genomic_DNA"/>
</dbReference>
<dbReference type="Gene3D" id="3.30.450.20">
    <property type="entry name" value="PAS domain"/>
    <property type="match status" value="7"/>
</dbReference>
<keyword evidence="11" id="KW-1185">Reference proteome</keyword>
<dbReference type="Pfam" id="PF02518">
    <property type="entry name" value="HATPase_c"/>
    <property type="match status" value="1"/>
</dbReference>
<evidence type="ECO:0000259" key="7">
    <source>
        <dbReference type="PROSITE" id="PS50109"/>
    </source>
</evidence>
<feature type="region of interest" description="Disordered" evidence="6">
    <location>
        <begin position="1"/>
        <end position="22"/>
    </location>
</feature>
<evidence type="ECO:0000256" key="3">
    <source>
        <dbReference type="ARBA" id="ARBA00022553"/>
    </source>
</evidence>
<gene>
    <name evidence="10" type="ORF">E5K02_08260</name>
</gene>
<dbReference type="FunFam" id="3.30.450.20:FF:000099">
    <property type="entry name" value="Sensory box sensor histidine kinase"/>
    <property type="match status" value="1"/>
</dbReference>
<dbReference type="InterPro" id="IPR003018">
    <property type="entry name" value="GAF"/>
</dbReference>
<dbReference type="Pfam" id="PF01590">
    <property type="entry name" value="GAF"/>
    <property type="match status" value="2"/>
</dbReference>
<dbReference type="CDD" id="cd00130">
    <property type="entry name" value="PAS"/>
    <property type="match status" value="2"/>
</dbReference>
<organism evidence="10 11">
    <name type="scientific">Hymenobacter metallicola</name>
    <dbReference type="NCBI Taxonomy" id="2563114"/>
    <lineage>
        <taxon>Bacteria</taxon>
        <taxon>Pseudomonadati</taxon>
        <taxon>Bacteroidota</taxon>
        <taxon>Cytophagia</taxon>
        <taxon>Cytophagales</taxon>
        <taxon>Hymenobacteraceae</taxon>
        <taxon>Hymenobacter</taxon>
    </lineage>
</organism>
<comment type="catalytic activity">
    <reaction evidence="1">
        <text>ATP + protein L-histidine = ADP + protein N-phospho-L-histidine.</text>
        <dbReference type="EC" id="2.7.13.3"/>
    </reaction>
</comment>
<feature type="domain" description="Histidine kinase" evidence="7">
    <location>
        <begin position="1361"/>
        <end position="1448"/>
    </location>
</feature>
<dbReference type="Gene3D" id="3.30.565.10">
    <property type="entry name" value="Histidine kinase-like ATPase, C-terminal domain"/>
    <property type="match status" value="1"/>
</dbReference>
<dbReference type="SUPFAM" id="SSF55785">
    <property type="entry name" value="PYP-like sensor domain (PAS domain)"/>
    <property type="match status" value="7"/>
</dbReference>
<keyword evidence="3" id="KW-0597">Phosphoprotein</keyword>
<dbReference type="InterPro" id="IPR013655">
    <property type="entry name" value="PAS_fold_3"/>
</dbReference>
<dbReference type="CDD" id="cd16917">
    <property type="entry name" value="HATPase_UhpB-NarQ-NarX-like"/>
    <property type="match status" value="1"/>
</dbReference>
<dbReference type="SMART" id="SM00086">
    <property type="entry name" value="PAC"/>
    <property type="match status" value="4"/>
</dbReference>
<dbReference type="PROSITE" id="PS50113">
    <property type="entry name" value="PAC"/>
    <property type="match status" value="3"/>
</dbReference>
<feature type="domain" description="PAS" evidence="8">
    <location>
        <begin position="18"/>
        <end position="62"/>
    </location>
</feature>
<dbReference type="SMART" id="SM00387">
    <property type="entry name" value="HATPase_c"/>
    <property type="match status" value="1"/>
</dbReference>
<dbReference type="SUPFAM" id="SSF55874">
    <property type="entry name" value="ATPase domain of HSP90 chaperone/DNA topoisomerase II/histidine kinase"/>
    <property type="match status" value="1"/>
</dbReference>
<dbReference type="InterPro" id="IPR001610">
    <property type="entry name" value="PAC"/>
</dbReference>
<evidence type="ECO:0000256" key="5">
    <source>
        <dbReference type="ARBA" id="ARBA00022777"/>
    </source>
</evidence>
<evidence type="ECO:0000259" key="9">
    <source>
        <dbReference type="PROSITE" id="PS50113"/>
    </source>
</evidence>
<dbReference type="InterPro" id="IPR003594">
    <property type="entry name" value="HATPase_dom"/>
</dbReference>
<reference evidence="10 11" key="1">
    <citation type="submission" date="2019-04" db="EMBL/GenBank/DDBJ databases">
        <authorList>
            <person name="Feng G."/>
            <person name="Zhang J."/>
            <person name="Zhu H."/>
        </authorList>
    </citation>
    <scope>NUCLEOTIDE SEQUENCE [LARGE SCALE GENOMIC DNA]</scope>
    <source>
        <strain evidence="10 11">9PBR-1</strain>
    </source>
</reference>
<dbReference type="Pfam" id="PF08447">
    <property type="entry name" value="PAS_3"/>
    <property type="match status" value="3"/>
</dbReference>
<dbReference type="InterPro" id="IPR029016">
    <property type="entry name" value="GAF-like_dom_sf"/>
</dbReference>
<dbReference type="Pfam" id="PF08448">
    <property type="entry name" value="PAS_4"/>
    <property type="match status" value="1"/>
</dbReference>
<dbReference type="PROSITE" id="PS50112">
    <property type="entry name" value="PAS"/>
    <property type="match status" value="1"/>
</dbReference>
<keyword evidence="5" id="KW-0418">Kinase</keyword>
<dbReference type="PANTHER" id="PTHR43304">
    <property type="entry name" value="PHYTOCHROME-LIKE PROTEIN CPH1"/>
    <property type="match status" value="1"/>
</dbReference>
<evidence type="ECO:0000256" key="1">
    <source>
        <dbReference type="ARBA" id="ARBA00000085"/>
    </source>
</evidence>
<dbReference type="Proteomes" id="UP000298471">
    <property type="component" value="Unassembled WGS sequence"/>
</dbReference>
<dbReference type="InterPro" id="IPR035965">
    <property type="entry name" value="PAS-like_dom_sf"/>
</dbReference>
<name>A0A4Z0QK81_9BACT</name>
<dbReference type="SMART" id="SM00065">
    <property type="entry name" value="GAF"/>
    <property type="match status" value="2"/>
</dbReference>
<dbReference type="SUPFAM" id="SSF55781">
    <property type="entry name" value="GAF domain-like"/>
    <property type="match status" value="2"/>
</dbReference>
<evidence type="ECO:0000259" key="8">
    <source>
        <dbReference type="PROSITE" id="PS50112"/>
    </source>
</evidence>
<feature type="domain" description="PAC" evidence="9">
    <location>
        <begin position="498"/>
        <end position="550"/>
    </location>
</feature>
<dbReference type="Gene3D" id="3.30.450.40">
    <property type="match status" value="2"/>
</dbReference>
<dbReference type="NCBIfam" id="TIGR00229">
    <property type="entry name" value="sensory_box"/>
    <property type="match status" value="2"/>
</dbReference>
<dbReference type="SMART" id="SM00091">
    <property type="entry name" value="PAS"/>
    <property type="match status" value="4"/>
</dbReference>
<sequence>MFLSTRTDPDQPTSSAASQPTAEQVLDSLPVGVLVLDEQGLIRRVNPQAARWCGAAPDALLGLPLPEAGLPADLYATLLGLLEPGPHPAREVYLPTQQQWVAFSSAPQAAGWVLYGQDITAHHQPQAPLPPLAYAPTEGYCVLEVLFDQAGQQALDFRYLELNGVFAQQSGMLPDIQGRTARELLPDLEPFWFETYGRVARTGQAVRVEHYVAAVSRWFDVHAFRVGQPEARQVAVLFNDITARKRHENNLAFMAGLMSDFAPLNTVEEVMELAGRRITEYLQLSHCFFVAVDPEAETCTVLHHARPAGLPAMTGTYPLNDFHTPAENRQLAAGQPMIVSDVDDGHRSAAQVEAYRALGIRALVNTPHVAQGRWVFDLGVCRPQPGAWAPDEIGLLQDVAGRVWLRLERAGAEAALRNSEATLAAVFDALPVGIGLTAADGHLTLANHQMRRYLPTGIMPSRDATQLPRWHAVGPDGHPLPPTEFPGARAQRGERVVPGLEMLHTPAEGPPVWTQVFAVPLRYPHDQVAGHVTVILDIDAQKRTEQALRHSEEQFRLFVTTSADTFYRMSPDWQQMQPLGGKNFFAPNDEARTPWVERYIPAEDQAATWAAIHAAIAAKQPFALEHRVWRADGGVAWVASRAIPVLDAQGNLVEWFGAATDITARKRTEANLALLADISQELAQLTSLDETMNQLGAKIGAHFGLSRCLFVEIDETHEVCWVAYGWSREGAVDIPGRHPIVDFISPEFQRASRAGETVVIDDVFADPRTEGEQYAAFQIQAMVTVPLQRDGEWCFLLGFYDTKPRHWQADELALLRELTARIWTRLERARAEEALRQSEEQFRTVVNLVPDLLWRSTAEGETHWYNQRWYEYTGQSVAVADGWADAIHPDDRAGSAQHYRAAMLTGQPLQQEHRIRSAAGEYRWFQVQALPVRDEQGRVTECFGAATDIHTRKLAEAALAADKAWLEHEVAERTHEVEASRDLLQSVFDTNLIAMSVLQAVRDDTGTIQDFRLVLVSQELERETGRTDLEGKLYSQEFPGIREVGIFDLIVRAVETGEPQGMEYFYPHEGFDKWFACQFVKLGDGVVATNLDITERKTTEQELLKNLRLLEQAEAVAGLGSWDYDIATGTMRWSDGMYQLFGLPAGSPATPNRYREAVLEEDRPRAEQLLHQLAAGQGFEETLRLRVHGQVKIVRMKAVALSNEQGQPGRVLGVDVDISQLHHLEQDNLRLRLRQQRALFEAVQEAQEAERKRIAEGLHNGIGQLLYATKLRLDQLHVPVLHTHPTLVVARQEADRLLADAIRQTRVLSHELVPIMLEEFGLTAALQDIGAKMSSPQLLLHCQVQLDEEAGPIPPPLQVALYRMAQELAQNVIKHAQGATEASLEVETTPGWVLLRVEDNGPGFAAKPASATGLGLRSIRDRVELLGGAMETGTSGGAYVRIRLPLAPLS</sequence>
<dbReference type="PANTHER" id="PTHR43304:SF1">
    <property type="entry name" value="PAC DOMAIN-CONTAINING PROTEIN"/>
    <property type="match status" value="1"/>
</dbReference>
<accession>A0A4Z0QK81</accession>
<evidence type="ECO:0000256" key="2">
    <source>
        <dbReference type="ARBA" id="ARBA00012438"/>
    </source>
</evidence>
<dbReference type="InterPro" id="IPR005467">
    <property type="entry name" value="His_kinase_dom"/>
</dbReference>
<dbReference type="OrthoDB" id="5401121at2"/>
<feature type="domain" description="PAC" evidence="9">
    <location>
        <begin position="909"/>
        <end position="961"/>
    </location>
</feature>
<proteinExistence type="predicted"/>
<evidence type="ECO:0000256" key="4">
    <source>
        <dbReference type="ARBA" id="ARBA00022679"/>
    </source>
</evidence>
<dbReference type="InterPro" id="IPR013656">
    <property type="entry name" value="PAS_4"/>
</dbReference>
<dbReference type="GO" id="GO:0004673">
    <property type="term" value="F:protein histidine kinase activity"/>
    <property type="evidence" value="ECO:0007669"/>
    <property type="project" value="UniProtKB-EC"/>
</dbReference>
<evidence type="ECO:0000256" key="6">
    <source>
        <dbReference type="SAM" id="MobiDB-lite"/>
    </source>
</evidence>
<evidence type="ECO:0000313" key="11">
    <source>
        <dbReference type="Proteomes" id="UP000298471"/>
    </source>
</evidence>
<evidence type="ECO:0000313" key="10">
    <source>
        <dbReference type="EMBL" id="TGE29431.1"/>
    </source>
</evidence>
<protein>
    <recommendedName>
        <fullName evidence="2">histidine kinase</fullName>
        <ecNumber evidence="2">2.7.13.3</ecNumber>
    </recommendedName>
</protein>
<dbReference type="InterPro" id="IPR000014">
    <property type="entry name" value="PAS"/>
</dbReference>
<dbReference type="InterPro" id="IPR000700">
    <property type="entry name" value="PAS-assoc_C"/>
</dbReference>
<dbReference type="InterPro" id="IPR052162">
    <property type="entry name" value="Sensor_kinase/Photoreceptor"/>
</dbReference>
<dbReference type="EC" id="2.7.13.3" evidence="2"/>
<dbReference type="PROSITE" id="PS50109">
    <property type="entry name" value="HIS_KIN"/>
    <property type="match status" value="1"/>
</dbReference>